<dbReference type="CDD" id="cd11528">
    <property type="entry name" value="NTP-PPase_MazG_Nterm"/>
    <property type="match status" value="1"/>
</dbReference>
<accession>A0A7J0CPP0</accession>
<dbReference type="FunFam" id="1.10.287.1080:FF:000001">
    <property type="entry name" value="Nucleoside triphosphate pyrophosphohydrolase"/>
    <property type="match status" value="1"/>
</dbReference>
<dbReference type="GO" id="GO:0047429">
    <property type="term" value="F:nucleoside triphosphate diphosphatase activity"/>
    <property type="evidence" value="ECO:0007669"/>
    <property type="project" value="TreeGrafter"/>
</dbReference>
<comment type="caution">
    <text evidence="2">The sequence shown here is derived from an EMBL/GenBank/DDBJ whole genome shotgun (WGS) entry which is preliminary data.</text>
</comment>
<dbReference type="GO" id="GO:0046076">
    <property type="term" value="P:dTTP catabolic process"/>
    <property type="evidence" value="ECO:0007669"/>
    <property type="project" value="TreeGrafter"/>
</dbReference>
<gene>
    <name evidence="2" type="ORF">Smic_30190</name>
</gene>
<dbReference type="GO" id="GO:0006950">
    <property type="term" value="P:response to stress"/>
    <property type="evidence" value="ECO:0007669"/>
    <property type="project" value="UniProtKB-ARBA"/>
</dbReference>
<dbReference type="AlphaFoldDB" id="A0A7J0CPP0"/>
<dbReference type="InterPro" id="IPR011551">
    <property type="entry name" value="NTP_PyrPHydrolase_MazG"/>
</dbReference>
<dbReference type="Proteomes" id="UP000498740">
    <property type="component" value="Unassembled WGS sequence"/>
</dbReference>
<reference evidence="2 3" key="1">
    <citation type="submission" date="2020-05" db="EMBL/GenBank/DDBJ databases">
        <title>Whole genome shotgun sequence of Streptomyces microflavus NBRC 13062.</title>
        <authorList>
            <person name="Komaki H."/>
            <person name="Tamura T."/>
        </authorList>
    </citation>
    <scope>NUCLEOTIDE SEQUENCE [LARGE SCALE GENOMIC DNA]</scope>
    <source>
        <strain evidence="2 3">NBRC 13062</strain>
    </source>
</reference>
<dbReference type="EMBL" id="BLWD01000001">
    <property type="protein sequence ID" value="GFN04463.1"/>
    <property type="molecule type" value="Genomic_DNA"/>
</dbReference>
<dbReference type="InterPro" id="IPR004518">
    <property type="entry name" value="MazG-like_dom"/>
</dbReference>
<dbReference type="Gene3D" id="1.10.287.1080">
    <property type="entry name" value="MazG-like"/>
    <property type="match status" value="1"/>
</dbReference>
<evidence type="ECO:0000313" key="2">
    <source>
        <dbReference type="EMBL" id="GFN04463.1"/>
    </source>
</evidence>
<dbReference type="GO" id="GO:0046052">
    <property type="term" value="P:UTP catabolic process"/>
    <property type="evidence" value="ECO:0007669"/>
    <property type="project" value="TreeGrafter"/>
</dbReference>
<dbReference type="Pfam" id="PF03819">
    <property type="entry name" value="MazG"/>
    <property type="match status" value="1"/>
</dbReference>
<feature type="domain" description="NTP pyrophosphohydrolase MazG-like" evidence="1">
    <location>
        <begin position="152"/>
        <end position="230"/>
    </location>
</feature>
<dbReference type="GO" id="GO:0046061">
    <property type="term" value="P:dATP catabolic process"/>
    <property type="evidence" value="ECO:0007669"/>
    <property type="project" value="TreeGrafter"/>
</dbReference>
<sequence>MNAEAPGTPTATPGDPGRIVLLTASHRVAPGLLSWPAWQTLHAADQVLTADPDHPQLPYLREAGVRVEHAAPSADELVAACAGGRTVVVLVGGEGDSRLTDGLARLGGSGRVSMPDLELLPGSYDLPGARLLDLVQVMDRIRRECPWTSQKTHKGLAKYAIEEAYELVEAIEDGDRTELREELGDVLLQVVFHARIAEEGRPEDGAEPFAIDDVAGGLVEKLIHRHPHVFGDESAETPEDVHAHWLRTKAIEKQRTSVTEGVPLGQPGLALAAKLGSRARTAGLDVPLPTGDTIGYELLALAVTAEANGTDPEAALRAAARAYRDAIVAAEGGEPGPGRCAGALRPRSLCGTGPAPWSTSRCFRCELHRKGAQASHDQAATPPQIGRIHREPQVRQTAEQRLQSSAPLQPGEGCTEAVVDAVPISQVLVVPAGEIEGVGVLEPLGVAVRRREHHEDRVTFSNRLPSDFEPLGGVPPGCQLHRAVETQQLLHGAIDEGTVALLYRTLENGSLSRVPEERMGAVADQVDGRFETREKDHERHCGGLVLGEVLAMVTRPDQIRNQVVAGVGALLVNQLGEVSTNLFHGAGDAAAGASAVPDHHPGPVTEVVLVLAGYAEQVADGVDGEREGEFMDEVGFPLLRETVDKAVRQLLDPWREERGPTWRERLGYESAQPGVVRRVDVEQVRHEARAALPRDTGLGAALGVISVMLGVLGEPCVGQRLPRVGVTCHEPRFHSGRQLCPMHGCVLPQPGVCGIRIGRELPGEEFRSRGVVHPATVSGACAARAHWHGVEISTRRLVTLQGNHEDSKA</sequence>
<organism evidence="2 3">
    <name type="scientific">Streptomyces microflavus</name>
    <name type="common">Streptomyces lipmanii</name>
    <dbReference type="NCBI Taxonomy" id="1919"/>
    <lineage>
        <taxon>Bacteria</taxon>
        <taxon>Bacillati</taxon>
        <taxon>Actinomycetota</taxon>
        <taxon>Actinomycetes</taxon>
        <taxon>Kitasatosporales</taxon>
        <taxon>Streptomycetaceae</taxon>
        <taxon>Streptomyces</taxon>
    </lineage>
</organism>
<dbReference type="PANTHER" id="PTHR30522">
    <property type="entry name" value="NUCLEOSIDE TRIPHOSPHATE PYROPHOSPHOHYDROLASE"/>
    <property type="match status" value="1"/>
</dbReference>
<evidence type="ECO:0000313" key="3">
    <source>
        <dbReference type="Proteomes" id="UP000498740"/>
    </source>
</evidence>
<dbReference type="GO" id="GO:0046047">
    <property type="term" value="P:TTP catabolic process"/>
    <property type="evidence" value="ECO:0007669"/>
    <property type="project" value="TreeGrafter"/>
</dbReference>
<dbReference type="GO" id="GO:0046081">
    <property type="term" value="P:dUTP catabolic process"/>
    <property type="evidence" value="ECO:0007669"/>
    <property type="project" value="TreeGrafter"/>
</dbReference>
<dbReference type="InterPro" id="IPR048015">
    <property type="entry name" value="NTP-PPase_MazG-like_N"/>
</dbReference>
<dbReference type="PANTHER" id="PTHR30522:SF0">
    <property type="entry name" value="NUCLEOSIDE TRIPHOSPHATE PYROPHOSPHOHYDROLASE"/>
    <property type="match status" value="1"/>
</dbReference>
<proteinExistence type="predicted"/>
<dbReference type="SUPFAM" id="SSF101386">
    <property type="entry name" value="all-alpha NTP pyrophosphatases"/>
    <property type="match status" value="1"/>
</dbReference>
<dbReference type="NCBIfam" id="NF008988">
    <property type="entry name" value="PRK12334.1-4"/>
    <property type="match status" value="1"/>
</dbReference>
<dbReference type="GO" id="GO:0006203">
    <property type="term" value="P:dGTP catabolic process"/>
    <property type="evidence" value="ECO:0007669"/>
    <property type="project" value="TreeGrafter"/>
</dbReference>
<protein>
    <recommendedName>
        <fullName evidence="1">NTP pyrophosphohydrolase MazG-like domain-containing protein</fullName>
    </recommendedName>
</protein>
<name>A0A7J0CPP0_STRMI</name>
<evidence type="ECO:0000259" key="1">
    <source>
        <dbReference type="Pfam" id="PF03819"/>
    </source>
</evidence>